<evidence type="ECO:0000313" key="1">
    <source>
        <dbReference type="EMBL" id="GAA3539101.1"/>
    </source>
</evidence>
<dbReference type="RefSeq" id="WP_218235336.1">
    <property type="nucleotide sequence ID" value="NZ_BAABBB010000015.1"/>
</dbReference>
<evidence type="ECO:0000313" key="2">
    <source>
        <dbReference type="Proteomes" id="UP001500301"/>
    </source>
</evidence>
<accession>A0ABP6VQD9</accession>
<dbReference type="EMBL" id="BAABBB010000015">
    <property type="protein sequence ID" value="GAA3539101.1"/>
    <property type="molecule type" value="Genomic_DNA"/>
</dbReference>
<organism evidence="1 2">
    <name type="scientific">Nocardioides daeguensis</name>
    <dbReference type="NCBI Taxonomy" id="908359"/>
    <lineage>
        <taxon>Bacteria</taxon>
        <taxon>Bacillati</taxon>
        <taxon>Actinomycetota</taxon>
        <taxon>Actinomycetes</taxon>
        <taxon>Propionibacteriales</taxon>
        <taxon>Nocardioidaceae</taxon>
        <taxon>Nocardioides</taxon>
    </lineage>
</organism>
<reference evidence="2" key="1">
    <citation type="journal article" date="2019" name="Int. J. Syst. Evol. Microbiol.">
        <title>The Global Catalogue of Microorganisms (GCM) 10K type strain sequencing project: providing services to taxonomists for standard genome sequencing and annotation.</title>
        <authorList>
            <consortium name="The Broad Institute Genomics Platform"/>
            <consortium name="The Broad Institute Genome Sequencing Center for Infectious Disease"/>
            <person name="Wu L."/>
            <person name="Ma J."/>
        </authorList>
    </citation>
    <scope>NUCLEOTIDE SEQUENCE [LARGE SCALE GENOMIC DNA]</scope>
    <source>
        <strain evidence="2">JCM 17460</strain>
    </source>
</reference>
<keyword evidence="2" id="KW-1185">Reference proteome</keyword>
<evidence type="ECO:0008006" key="3">
    <source>
        <dbReference type="Google" id="ProtNLM"/>
    </source>
</evidence>
<gene>
    <name evidence="1" type="ORF">GCM10022263_28290</name>
</gene>
<name>A0ABP6VQD9_9ACTN</name>
<protein>
    <recommendedName>
        <fullName evidence="3">ParA family protein</fullName>
    </recommendedName>
</protein>
<proteinExistence type="predicted"/>
<dbReference type="Proteomes" id="UP001500301">
    <property type="component" value="Unassembled WGS sequence"/>
</dbReference>
<sequence>MAVIALTSASGSPGVTTTAVGLSLLWPRPVLLVEADPTGGSGILAGYFRGSHEYDAGLVELALSAAPIADALREVARPIPGTQVSFIAGTRSRSQANALHDVWRPFSEALGELESNGQDVIVDCGRLGLAHAPEPLTLGADLTLLVTRTNLPALSASRAWSDAVAQPGLDLGQTGLLLIGAGQPYAAAEVSAVVELPVIASIADDAESAAVFHRGAAPPKHFDTGLFVRSLRAAIESMRGAINRRRSGLLERAHS</sequence>
<comment type="caution">
    <text evidence="1">The sequence shown here is derived from an EMBL/GenBank/DDBJ whole genome shotgun (WGS) entry which is preliminary data.</text>
</comment>